<dbReference type="RefSeq" id="WP_408623610.1">
    <property type="nucleotide sequence ID" value="NZ_JBEQCT010000004.1"/>
</dbReference>
<evidence type="ECO:0000313" key="2">
    <source>
        <dbReference type="EMBL" id="MFM2485378.1"/>
    </source>
</evidence>
<organism evidence="2 3">
    <name type="scientific">Celerinatantimonas yamalensis</name>
    <dbReference type="NCBI Taxonomy" id="559956"/>
    <lineage>
        <taxon>Bacteria</taxon>
        <taxon>Pseudomonadati</taxon>
        <taxon>Pseudomonadota</taxon>
        <taxon>Gammaproteobacteria</taxon>
        <taxon>Celerinatantimonadaceae</taxon>
        <taxon>Celerinatantimonas</taxon>
    </lineage>
</organism>
<dbReference type="EMBL" id="JBEQCT010000004">
    <property type="protein sequence ID" value="MFM2485378.1"/>
    <property type="molecule type" value="Genomic_DNA"/>
</dbReference>
<evidence type="ECO:0000256" key="1">
    <source>
        <dbReference type="SAM" id="MobiDB-lite"/>
    </source>
</evidence>
<gene>
    <name evidence="2" type="ORF">ABUE30_09935</name>
</gene>
<feature type="region of interest" description="Disordered" evidence="1">
    <location>
        <begin position="1"/>
        <end position="36"/>
    </location>
</feature>
<keyword evidence="3" id="KW-1185">Reference proteome</keyword>
<dbReference type="Proteomes" id="UP001629953">
    <property type="component" value="Unassembled WGS sequence"/>
</dbReference>
<feature type="compositionally biased region" description="Polar residues" evidence="1">
    <location>
        <begin position="1"/>
        <end position="13"/>
    </location>
</feature>
<sequence>MQIKAYQQQQALSESHHDNSALAPSDKTASLADPSAQKATIERQQAGKISDLFSHLRNNPQVQHYVKRMMAAIDSGNFDTQSFSHQAPVIMQQTANRLGIDLPTQLAQFGKQLQHAGQSLPPTNPILRHFQHETEQPQLLRQLAGINVNA</sequence>
<protein>
    <submittedName>
        <fullName evidence="2">Uncharacterized protein</fullName>
    </submittedName>
</protein>
<evidence type="ECO:0000313" key="3">
    <source>
        <dbReference type="Proteomes" id="UP001629953"/>
    </source>
</evidence>
<comment type="caution">
    <text evidence="2">The sequence shown here is derived from an EMBL/GenBank/DDBJ whole genome shotgun (WGS) entry which is preliminary data.</text>
</comment>
<proteinExistence type="predicted"/>
<accession>A0ABW9G7Z3</accession>
<reference evidence="2 3" key="1">
    <citation type="journal article" date="2013" name="Int. J. Syst. Evol. Microbiol.">
        <title>Celerinatantimonas yamalensis sp. nov., a cold-adapted diazotrophic bacterium from a cold permafrost brine.</title>
        <authorList>
            <person name="Shcherbakova V."/>
            <person name="Chuvilskaya N."/>
            <person name="Rivkina E."/>
            <person name="Demidov N."/>
            <person name="Uchaeva V."/>
            <person name="Suetin S."/>
            <person name="Suzina N."/>
            <person name="Gilichinsky D."/>
        </authorList>
    </citation>
    <scope>NUCLEOTIDE SEQUENCE [LARGE SCALE GENOMIC DNA]</scope>
    <source>
        <strain evidence="2 3">C7</strain>
    </source>
</reference>
<name>A0ABW9G7Z3_9GAMM</name>